<feature type="compositionally biased region" description="Basic and acidic residues" evidence="1">
    <location>
        <begin position="386"/>
        <end position="400"/>
    </location>
</feature>
<feature type="compositionally biased region" description="Basic and acidic residues" evidence="1">
    <location>
        <begin position="198"/>
        <end position="216"/>
    </location>
</feature>
<feature type="compositionally biased region" description="Pro residues" evidence="1">
    <location>
        <begin position="90"/>
        <end position="99"/>
    </location>
</feature>
<dbReference type="Gene3D" id="3.40.50.10190">
    <property type="entry name" value="BRCT domain"/>
    <property type="match status" value="1"/>
</dbReference>
<dbReference type="Ensembl" id="ENSSTUT00000050696.1">
    <property type="protein sequence ID" value="ENSSTUP00000048602.1"/>
    <property type="gene ID" value="ENSSTUG00000020420.1"/>
</dbReference>
<dbReference type="Proteomes" id="UP000472277">
    <property type="component" value="Unassembled WGS sequence"/>
</dbReference>
<dbReference type="GeneTree" id="ENSGT00730000111066"/>
<dbReference type="InParanoid" id="A0A673ZPG7"/>
<evidence type="ECO:0000256" key="1">
    <source>
        <dbReference type="SAM" id="MobiDB-lite"/>
    </source>
</evidence>
<name>A0A673ZPG7_SALTR</name>
<feature type="region of interest" description="Disordered" evidence="1">
    <location>
        <begin position="247"/>
        <end position="426"/>
    </location>
</feature>
<feature type="region of interest" description="Disordered" evidence="1">
    <location>
        <begin position="1"/>
        <end position="220"/>
    </location>
</feature>
<organism evidence="2 3">
    <name type="scientific">Salmo trutta</name>
    <name type="common">Brown trout</name>
    <dbReference type="NCBI Taxonomy" id="8032"/>
    <lineage>
        <taxon>Eukaryota</taxon>
        <taxon>Metazoa</taxon>
        <taxon>Chordata</taxon>
        <taxon>Craniata</taxon>
        <taxon>Vertebrata</taxon>
        <taxon>Euteleostomi</taxon>
        <taxon>Actinopterygii</taxon>
        <taxon>Neopterygii</taxon>
        <taxon>Teleostei</taxon>
        <taxon>Protacanthopterygii</taxon>
        <taxon>Salmoniformes</taxon>
        <taxon>Salmonidae</taxon>
        <taxon>Salmoninae</taxon>
        <taxon>Salmo</taxon>
    </lineage>
</organism>
<feature type="compositionally biased region" description="Basic and acidic residues" evidence="1">
    <location>
        <begin position="345"/>
        <end position="356"/>
    </location>
</feature>
<dbReference type="OMA" id="MVQGRDS"/>
<evidence type="ECO:0000313" key="3">
    <source>
        <dbReference type="Proteomes" id="UP000472277"/>
    </source>
</evidence>
<feature type="compositionally biased region" description="Low complexity" evidence="1">
    <location>
        <begin position="273"/>
        <end position="292"/>
    </location>
</feature>
<evidence type="ECO:0000313" key="2">
    <source>
        <dbReference type="Ensembl" id="ENSSTUP00000048602.1"/>
    </source>
</evidence>
<feature type="compositionally biased region" description="Low complexity" evidence="1">
    <location>
        <begin position="369"/>
        <end position="384"/>
    </location>
</feature>
<proteinExistence type="predicted"/>
<protein>
    <submittedName>
        <fullName evidence="2">Replication factor C subunit 1-like</fullName>
    </submittedName>
</protein>
<feature type="compositionally biased region" description="Basic and acidic residues" evidence="1">
    <location>
        <begin position="25"/>
        <end position="42"/>
    </location>
</feature>
<feature type="compositionally biased region" description="Polar residues" evidence="1">
    <location>
        <begin position="175"/>
        <end position="186"/>
    </location>
</feature>
<sequence>MDIRRFFVSSKPAAQKPSQDGTLNTEKESTKKKSVSTDEEVKKKRTVAKITSPKVEKKKKDSDKKRKKRAVIESDSEEEVVKQKAQKQDPPLPPAPLPPAKKDPVQYVSETDSDSDNFLSLKKSAKPQGNGVTKPKKARTGTKESHRSPSKPTPAPAKGKGGIKKSPSAPVTPKSAPQQTKRTPTSVLDYFGGGSVQRSDKKLVASTKRKADHDESLTDEVIAQQLQMDEDMELERLVHEDEEFARTLAMLDQEPHAKKARKDSGVDLGSETSANKSIANSSHSSTTSQSQSNGRDHNQDVIGPSPKKVPPLVKTSSKLALMKRREVEEEGGGKTNLTITTPLSPKKERVSPKKEFLTPSSTDRKSKPKTGSVTMVTTRTTLKTSPKKESSSPEDSEKKRGNSSAFRSFLNRDGPRALGSKPIPTGAENCLEGCVFVISGVLESMEREDARSLIER</sequence>
<dbReference type="AlphaFoldDB" id="A0A673ZPG7"/>
<keyword evidence="3" id="KW-1185">Reference proteome</keyword>
<feature type="compositionally biased region" description="Basic and acidic residues" evidence="1">
    <location>
        <begin position="54"/>
        <end position="64"/>
    </location>
</feature>
<reference evidence="2" key="1">
    <citation type="submission" date="2025-08" db="UniProtKB">
        <authorList>
            <consortium name="Ensembl"/>
        </authorList>
    </citation>
    <scope>IDENTIFICATION</scope>
</reference>
<gene>
    <name evidence="2" type="primary">LOC115185216</name>
</gene>
<accession>A0A673ZPG7</accession>
<feature type="compositionally biased region" description="Basic and acidic residues" evidence="1">
    <location>
        <begin position="253"/>
        <end position="265"/>
    </location>
</feature>
<reference evidence="2" key="2">
    <citation type="submission" date="2025-09" db="UniProtKB">
        <authorList>
            <consortium name="Ensembl"/>
        </authorList>
    </citation>
    <scope>IDENTIFICATION</scope>
</reference>
<dbReference type="InterPro" id="IPR036420">
    <property type="entry name" value="BRCT_dom_sf"/>
</dbReference>